<sequence length="527" mass="58827">MGSNGFPIRTSKTDSPRIARQKKGDQTPQSQETGPVIISEKGDIVIVVEHAGKSSSQNSHSRTEKGSLAATNGSSETTATSQHTGSSLFGGLTSSSTEPSLGPSQRSENQSHECHYRVETRRLKEASPYFARLLDPDKFGEGSAVAEQHKQLAPSQWEDVPLEKLPQVRIADVGRISTVKSIRPLMADFFNILHGNEPSGPNPPPIANIANLAIVADRFDALSALQHYTKKYKLFTLLDAKPSSKTPTSSEERIRQRLLLGLLLDNTSWVWTASTRLIHRGWVGHNPDLADHAPLWWDLPSSVEHELLFRRACILETFESLQSHFLALYTSRDRQCKLGYDSSPECDLYQLGQMVRFFRRVGTLALSGTLLPKEHDNDGDGDDDDGYEGEIADLLESLRQCPAYQIDKNHAHCGLRTRLVPLLDLLEVALQDVGLCLQCWNECRQDCAWSRVKRPLMWRVGSGGGGLHQASKRTQAQSHLVKHLDTRELFMAAQRLWTTDGEGGMDGMQKFPRRFASHKWLDHRQGL</sequence>
<dbReference type="EMBL" id="JAMKPW020000014">
    <property type="protein sequence ID" value="KAK8211350.1"/>
    <property type="molecule type" value="Genomic_DNA"/>
</dbReference>
<protein>
    <submittedName>
        <fullName evidence="1">Uncharacterized protein</fullName>
    </submittedName>
</protein>
<evidence type="ECO:0000313" key="1">
    <source>
        <dbReference type="EMBL" id="KAK8211350.1"/>
    </source>
</evidence>
<comment type="caution">
    <text evidence="1">The sequence shown here is derived from an EMBL/GenBank/DDBJ whole genome shotgun (WGS) entry which is preliminary data.</text>
</comment>
<dbReference type="Proteomes" id="UP001320706">
    <property type="component" value="Unassembled WGS sequence"/>
</dbReference>
<reference evidence="1" key="1">
    <citation type="submission" date="2024-02" db="EMBL/GenBank/DDBJ databases">
        <title>Metagenome Assembled Genome of Zalaria obscura JY119.</title>
        <authorList>
            <person name="Vighnesh L."/>
            <person name="Jagadeeshwari U."/>
            <person name="Venkata Ramana C."/>
            <person name="Sasikala C."/>
        </authorList>
    </citation>
    <scope>NUCLEOTIDE SEQUENCE</scope>
    <source>
        <strain evidence="1">JY119</strain>
    </source>
</reference>
<name>A0ACC3SFF4_9PEZI</name>
<keyword evidence="2" id="KW-1185">Reference proteome</keyword>
<accession>A0ACC3SFF4</accession>
<evidence type="ECO:0000313" key="2">
    <source>
        <dbReference type="Proteomes" id="UP001320706"/>
    </source>
</evidence>
<proteinExistence type="predicted"/>
<organism evidence="1 2">
    <name type="scientific">Zalaria obscura</name>
    <dbReference type="NCBI Taxonomy" id="2024903"/>
    <lineage>
        <taxon>Eukaryota</taxon>
        <taxon>Fungi</taxon>
        <taxon>Dikarya</taxon>
        <taxon>Ascomycota</taxon>
        <taxon>Pezizomycotina</taxon>
        <taxon>Dothideomycetes</taxon>
        <taxon>Dothideomycetidae</taxon>
        <taxon>Dothideales</taxon>
        <taxon>Zalariaceae</taxon>
        <taxon>Zalaria</taxon>
    </lineage>
</organism>
<gene>
    <name evidence="1" type="ORF">M8818_003317</name>
</gene>